<reference evidence="11" key="1">
    <citation type="submission" date="2021-01" db="EMBL/GenBank/DDBJ databases">
        <authorList>
            <person name="Corre E."/>
            <person name="Pelletier E."/>
            <person name="Niang G."/>
            <person name="Scheremetjew M."/>
            <person name="Finn R."/>
            <person name="Kale V."/>
            <person name="Holt S."/>
            <person name="Cochrane G."/>
            <person name="Meng A."/>
            <person name="Brown T."/>
            <person name="Cohen L."/>
        </authorList>
    </citation>
    <scope>NUCLEOTIDE SEQUENCE</scope>
    <source>
        <strain evidence="11">CCMP1320</strain>
    </source>
</reference>
<protein>
    <recommendedName>
        <fullName evidence="10">GOLD domain-containing protein</fullName>
    </recommendedName>
</protein>
<dbReference type="EMBL" id="HBIP01019078">
    <property type="protein sequence ID" value="CAE0496237.1"/>
    <property type="molecule type" value="Transcribed_RNA"/>
</dbReference>
<evidence type="ECO:0000256" key="9">
    <source>
        <dbReference type="SAM" id="SignalP"/>
    </source>
</evidence>
<comment type="subcellular location">
    <subcellularLocation>
        <location evidence="1 7">Membrane</location>
        <topology evidence="1 7">Single-pass type I membrane protein</topology>
    </subcellularLocation>
</comment>
<evidence type="ECO:0000256" key="5">
    <source>
        <dbReference type="ARBA" id="ARBA00022989"/>
    </source>
</evidence>
<dbReference type="PROSITE" id="PS50866">
    <property type="entry name" value="GOLD"/>
    <property type="match status" value="1"/>
</dbReference>
<comment type="similarity">
    <text evidence="2 7">Belongs to the EMP24/GP25L family.</text>
</comment>
<evidence type="ECO:0000256" key="7">
    <source>
        <dbReference type="RuleBase" id="RU003827"/>
    </source>
</evidence>
<dbReference type="AlphaFoldDB" id="A0A7S3VMR7"/>
<accession>A0A7S3VMR7</accession>
<sequence length="235" mass="26250">MGCRVWVLLVLLHLLHSSLPAQAVKVVIPPEGSECLSETITDEHFQIPGGARVDGRVMVSGRSQYYTPFLTVRVLSPDGKELWKGNRVHSESHFNAKAAGPGTYKICFTNPKDSRTDASVDLVYFTLAHLRRPAVASLNVPKGNDTARSSELAQKSHADEVSNTIESLSEFMQVISGSQKYLQRRRERHKRTMISNQRRTTWYSLLEVTVLLVVTAVQVITIVSFFKTGRVKISV</sequence>
<evidence type="ECO:0000256" key="8">
    <source>
        <dbReference type="SAM" id="Phobius"/>
    </source>
</evidence>
<dbReference type="GO" id="GO:0016020">
    <property type="term" value="C:membrane"/>
    <property type="evidence" value="ECO:0007669"/>
    <property type="project" value="UniProtKB-SubCell"/>
</dbReference>
<keyword evidence="6 8" id="KW-0472">Membrane</keyword>
<dbReference type="SMART" id="SM01190">
    <property type="entry name" value="EMP24_GP25L"/>
    <property type="match status" value="1"/>
</dbReference>
<evidence type="ECO:0000256" key="6">
    <source>
        <dbReference type="ARBA" id="ARBA00023136"/>
    </source>
</evidence>
<gene>
    <name evidence="11" type="ORF">DTER00134_LOCUS11310</name>
</gene>
<feature type="transmembrane region" description="Helical" evidence="8">
    <location>
        <begin position="202"/>
        <end position="226"/>
    </location>
</feature>
<evidence type="ECO:0000259" key="10">
    <source>
        <dbReference type="PROSITE" id="PS50866"/>
    </source>
</evidence>
<evidence type="ECO:0000256" key="3">
    <source>
        <dbReference type="ARBA" id="ARBA00022692"/>
    </source>
</evidence>
<evidence type="ECO:0000256" key="2">
    <source>
        <dbReference type="ARBA" id="ARBA00007104"/>
    </source>
</evidence>
<evidence type="ECO:0000256" key="1">
    <source>
        <dbReference type="ARBA" id="ARBA00004479"/>
    </source>
</evidence>
<feature type="chain" id="PRO_5031420835" description="GOLD domain-containing protein" evidence="9">
    <location>
        <begin position="24"/>
        <end position="235"/>
    </location>
</feature>
<proteinExistence type="inferred from homology"/>
<name>A0A7S3VMR7_DUNTE</name>
<keyword evidence="5 8" id="KW-1133">Transmembrane helix</keyword>
<evidence type="ECO:0000256" key="4">
    <source>
        <dbReference type="ARBA" id="ARBA00022729"/>
    </source>
</evidence>
<dbReference type="Pfam" id="PF01105">
    <property type="entry name" value="EMP24_GP25L"/>
    <property type="match status" value="1"/>
</dbReference>
<keyword evidence="4 9" id="KW-0732">Signal</keyword>
<feature type="domain" description="GOLD" evidence="10">
    <location>
        <begin position="33"/>
        <end position="129"/>
    </location>
</feature>
<feature type="signal peptide" evidence="9">
    <location>
        <begin position="1"/>
        <end position="23"/>
    </location>
</feature>
<dbReference type="PANTHER" id="PTHR22811">
    <property type="entry name" value="TRANSMEMBRANE EMP24 DOMAIN-CONTAINING PROTEIN"/>
    <property type="match status" value="1"/>
</dbReference>
<organism evidence="11">
    <name type="scientific">Dunaliella tertiolecta</name>
    <name type="common">Green alga</name>
    <dbReference type="NCBI Taxonomy" id="3047"/>
    <lineage>
        <taxon>Eukaryota</taxon>
        <taxon>Viridiplantae</taxon>
        <taxon>Chlorophyta</taxon>
        <taxon>core chlorophytes</taxon>
        <taxon>Chlorophyceae</taxon>
        <taxon>CS clade</taxon>
        <taxon>Chlamydomonadales</taxon>
        <taxon>Dunaliellaceae</taxon>
        <taxon>Dunaliella</taxon>
    </lineage>
</organism>
<keyword evidence="3 7" id="KW-0812">Transmembrane</keyword>
<dbReference type="InterPro" id="IPR015720">
    <property type="entry name" value="Emp24-like"/>
</dbReference>
<evidence type="ECO:0000313" key="11">
    <source>
        <dbReference type="EMBL" id="CAE0496237.1"/>
    </source>
</evidence>
<dbReference type="InterPro" id="IPR009038">
    <property type="entry name" value="GOLD_dom"/>
</dbReference>